<dbReference type="InterPro" id="IPR016140">
    <property type="entry name" value="Bifunc_inhib/LTP/seed_store"/>
</dbReference>
<proteinExistence type="inferred from homology"/>
<evidence type="ECO:0000313" key="13">
    <source>
        <dbReference type="EMBL" id="VVA92151.1"/>
    </source>
</evidence>
<dbReference type="GO" id="GO:0005886">
    <property type="term" value="C:plasma membrane"/>
    <property type="evidence" value="ECO:0007669"/>
    <property type="project" value="UniProtKB-SubCell"/>
</dbReference>
<keyword evidence="8" id="KW-0325">Glycoprotein</keyword>
<dbReference type="OrthoDB" id="659547at2759"/>
<dbReference type="CDD" id="cd00010">
    <property type="entry name" value="AAI_LTSS"/>
    <property type="match status" value="1"/>
</dbReference>
<keyword evidence="6 11" id="KW-0472">Membrane</keyword>
<evidence type="ECO:0000256" key="8">
    <source>
        <dbReference type="ARBA" id="ARBA00023180"/>
    </source>
</evidence>
<keyword evidence="14" id="KW-1185">Reference proteome</keyword>
<feature type="domain" description="Bifunctional inhibitor/plant lipid transfer protein/seed storage helical" evidence="12">
    <location>
        <begin position="2"/>
        <end position="70"/>
    </location>
</feature>
<keyword evidence="4" id="KW-0336">GPI-anchor</keyword>
<dbReference type="SUPFAM" id="SSF47699">
    <property type="entry name" value="Bifunctional inhibitor/lipid-transfer protein/seed storage 2S albumin"/>
    <property type="match status" value="1"/>
</dbReference>
<comment type="similarity">
    <text evidence="2">Belongs to the plant LTP family.</text>
</comment>
<protein>
    <recommendedName>
        <fullName evidence="12">Bifunctional inhibitor/plant lipid transfer protein/seed storage helical domain-containing protein</fullName>
    </recommendedName>
</protein>
<gene>
    <name evidence="13" type="ORF">ANE_LOCUS2596</name>
</gene>
<evidence type="ECO:0000256" key="3">
    <source>
        <dbReference type="ARBA" id="ARBA00022475"/>
    </source>
</evidence>
<dbReference type="Proteomes" id="UP000489600">
    <property type="component" value="Unassembled WGS sequence"/>
</dbReference>
<keyword evidence="7" id="KW-1015">Disulfide bond</keyword>
<accession>A0A565ARX5</accession>
<evidence type="ECO:0000256" key="11">
    <source>
        <dbReference type="SAM" id="Phobius"/>
    </source>
</evidence>
<evidence type="ECO:0000256" key="10">
    <source>
        <dbReference type="SAM" id="MobiDB-lite"/>
    </source>
</evidence>
<evidence type="ECO:0000256" key="7">
    <source>
        <dbReference type="ARBA" id="ARBA00023157"/>
    </source>
</evidence>
<dbReference type="Pfam" id="PF14368">
    <property type="entry name" value="LTP_2"/>
    <property type="match status" value="1"/>
</dbReference>
<evidence type="ECO:0000256" key="5">
    <source>
        <dbReference type="ARBA" id="ARBA00022729"/>
    </source>
</evidence>
<dbReference type="Gene3D" id="1.10.110.10">
    <property type="entry name" value="Plant lipid-transfer and hydrophobic proteins"/>
    <property type="match status" value="1"/>
</dbReference>
<evidence type="ECO:0000313" key="14">
    <source>
        <dbReference type="Proteomes" id="UP000489600"/>
    </source>
</evidence>
<keyword evidence="11" id="KW-0812">Transmembrane</keyword>
<evidence type="ECO:0000256" key="6">
    <source>
        <dbReference type="ARBA" id="ARBA00023136"/>
    </source>
</evidence>
<dbReference type="GO" id="GO:0098552">
    <property type="term" value="C:side of membrane"/>
    <property type="evidence" value="ECO:0007669"/>
    <property type="project" value="UniProtKB-KW"/>
</dbReference>
<evidence type="ECO:0000256" key="2">
    <source>
        <dbReference type="ARBA" id="ARBA00009748"/>
    </source>
</evidence>
<keyword evidence="5" id="KW-0732">Signal</keyword>
<dbReference type="EMBL" id="CABITT030000001">
    <property type="protein sequence ID" value="VVA92151.1"/>
    <property type="molecule type" value="Genomic_DNA"/>
</dbReference>
<organism evidence="13 14">
    <name type="scientific">Arabis nemorensis</name>
    <dbReference type="NCBI Taxonomy" id="586526"/>
    <lineage>
        <taxon>Eukaryota</taxon>
        <taxon>Viridiplantae</taxon>
        <taxon>Streptophyta</taxon>
        <taxon>Embryophyta</taxon>
        <taxon>Tracheophyta</taxon>
        <taxon>Spermatophyta</taxon>
        <taxon>Magnoliopsida</taxon>
        <taxon>eudicotyledons</taxon>
        <taxon>Gunneridae</taxon>
        <taxon>Pentapetalae</taxon>
        <taxon>rosids</taxon>
        <taxon>malvids</taxon>
        <taxon>Brassicales</taxon>
        <taxon>Brassicaceae</taxon>
        <taxon>Arabideae</taxon>
        <taxon>Arabis</taxon>
    </lineage>
</organism>
<comment type="caution">
    <text evidence="13">The sequence shown here is derived from an EMBL/GenBank/DDBJ whole genome shotgun (WGS) entry which is preliminary data.</text>
</comment>
<evidence type="ECO:0000259" key="12">
    <source>
        <dbReference type="Pfam" id="PF14368"/>
    </source>
</evidence>
<feature type="transmembrane region" description="Helical" evidence="11">
    <location>
        <begin position="131"/>
        <end position="151"/>
    </location>
</feature>
<feature type="region of interest" description="Disordered" evidence="10">
    <location>
        <begin position="72"/>
        <end position="128"/>
    </location>
</feature>
<dbReference type="AlphaFoldDB" id="A0A565ARX5"/>
<keyword evidence="3" id="KW-1003">Cell membrane</keyword>
<keyword evidence="11" id="KW-1133">Transmembrane helix</keyword>
<dbReference type="InterPro" id="IPR036312">
    <property type="entry name" value="Bifun_inhib/LTP/seed_sf"/>
</dbReference>
<dbReference type="InterPro" id="IPR043325">
    <property type="entry name" value="LTSS"/>
</dbReference>
<sequence>MDCLSYITIGSNDTKPVKSCCVGIESVIEYNPQCVCFGLASSSQLGFELNNTRALDMPKTCKLPVTPPHCPALSGASAPGASASTPSLSPVSPSATTPTSSQSSADSRATSPSSTTTMTAPSPASSGTNNLSVPTLILVAILISSIAYISALSN</sequence>
<comment type="subcellular location">
    <subcellularLocation>
        <location evidence="1">Cell membrane</location>
        <topology evidence="1">Lipid-anchor</topology>
        <topology evidence="1">GPI-anchor</topology>
    </subcellularLocation>
</comment>
<name>A0A565ARX5_9BRAS</name>
<dbReference type="PANTHER" id="PTHR33044">
    <property type="entry name" value="BIFUNCTIONAL INHIBITOR/LIPID-TRANSFER PROTEIN/SEED STORAGE 2S ALBUMIN SUPERFAMILY PROTEIN-RELATED"/>
    <property type="match status" value="1"/>
</dbReference>
<evidence type="ECO:0000256" key="9">
    <source>
        <dbReference type="ARBA" id="ARBA00023288"/>
    </source>
</evidence>
<evidence type="ECO:0000256" key="4">
    <source>
        <dbReference type="ARBA" id="ARBA00022622"/>
    </source>
</evidence>
<reference evidence="13" key="1">
    <citation type="submission" date="2019-07" db="EMBL/GenBank/DDBJ databases">
        <authorList>
            <person name="Dittberner H."/>
        </authorList>
    </citation>
    <scope>NUCLEOTIDE SEQUENCE [LARGE SCALE GENOMIC DNA]</scope>
</reference>
<keyword evidence="9" id="KW-0449">Lipoprotein</keyword>
<evidence type="ECO:0000256" key="1">
    <source>
        <dbReference type="ARBA" id="ARBA00004609"/>
    </source>
</evidence>